<keyword evidence="2" id="KW-1185">Reference proteome</keyword>
<organism evidence="1 2">
    <name type="scientific">Mycobacterium lepromatosis</name>
    <dbReference type="NCBI Taxonomy" id="480418"/>
    <lineage>
        <taxon>Bacteria</taxon>
        <taxon>Bacillati</taxon>
        <taxon>Actinomycetota</taxon>
        <taxon>Actinomycetes</taxon>
        <taxon>Mycobacteriales</taxon>
        <taxon>Mycobacteriaceae</taxon>
        <taxon>Mycobacterium</taxon>
    </lineage>
</organism>
<name>A0A0F4ER33_9MYCO</name>
<comment type="caution">
    <text evidence="1">The sequence shown here is derived from an EMBL/GenBank/DDBJ whole genome shotgun (WGS) entry which is preliminary data.</text>
</comment>
<proteinExistence type="predicted"/>
<evidence type="ECO:0000313" key="2">
    <source>
        <dbReference type="Proteomes" id="UP000053699"/>
    </source>
</evidence>
<dbReference type="AlphaFoldDB" id="A0A0F4ER33"/>
<gene>
    <name evidence="1" type="ORF">MLPM_1604</name>
</gene>
<sequence>MTMLPWLFRLSHCYDPSAVTQLFFHPVRTCMIMTATASAWTVTIRLSSTSCLSKVFGRCRYTVMCGRVIQICSSYRDRVCRDLVDAGDDNQLPLRSKRLGC</sequence>
<accession>A0A0F4ER33</accession>
<protein>
    <submittedName>
        <fullName evidence="1">Uncharacterized protein</fullName>
    </submittedName>
</protein>
<evidence type="ECO:0000313" key="1">
    <source>
        <dbReference type="EMBL" id="KJX75037.1"/>
    </source>
</evidence>
<reference evidence="1 2" key="1">
    <citation type="journal article" date="2015" name="Proc. Natl. Acad. Sci. U.S.A.">
        <title>Insight into the evolution and origin of leprosy bacilli from the genome sequence of Mycobacterium lepromatosis.</title>
        <authorList>
            <person name="Singh P."/>
            <person name="Benjak A."/>
            <person name="Schuenemann V.J."/>
            <person name="Herbig A."/>
            <person name="Avanzi C."/>
            <person name="Busso P."/>
            <person name="Nieselt K."/>
            <person name="Krause J."/>
            <person name="Vera-Cabrera L."/>
            <person name="Cole S.T."/>
        </authorList>
    </citation>
    <scope>NUCLEOTIDE SEQUENCE [LARGE SCALE GENOMIC DNA]</scope>
    <source>
        <strain evidence="1 2">Mx1-22A</strain>
    </source>
</reference>
<dbReference type="PATRIC" id="fig|480418.6.peg.3331"/>
<dbReference type="EMBL" id="JRPY01000069">
    <property type="protein sequence ID" value="KJX75037.1"/>
    <property type="molecule type" value="Genomic_DNA"/>
</dbReference>
<dbReference type="Proteomes" id="UP000053699">
    <property type="component" value="Unassembled WGS sequence"/>
</dbReference>